<dbReference type="RefSeq" id="WP_079422161.1">
    <property type="nucleotide sequence ID" value="NZ_MZGV01000005.1"/>
</dbReference>
<keyword evidence="2" id="KW-1003">Cell membrane</keyword>
<name>A0A1V4IVS8_9CLOT</name>
<feature type="domain" description="ABC3 transporter permease C-terminal" evidence="8">
    <location>
        <begin position="716"/>
        <end position="819"/>
    </location>
</feature>
<evidence type="ECO:0000256" key="5">
    <source>
        <dbReference type="ARBA" id="ARBA00023136"/>
    </source>
</evidence>
<feature type="transmembrane region" description="Helical" evidence="7">
    <location>
        <begin position="25"/>
        <end position="45"/>
    </location>
</feature>
<evidence type="ECO:0000256" key="4">
    <source>
        <dbReference type="ARBA" id="ARBA00022989"/>
    </source>
</evidence>
<keyword evidence="3 7" id="KW-0812">Transmembrane</keyword>
<feature type="transmembrane region" description="Helical" evidence="7">
    <location>
        <begin position="321"/>
        <end position="339"/>
    </location>
</feature>
<evidence type="ECO:0000256" key="7">
    <source>
        <dbReference type="SAM" id="Phobius"/>
    </source>
</evidence>
<evidence type="ECO:0000313" key="9">
    <source>
        <dbReference type="EMBL" id="OPJ64158.1"/>
    </source>
</evidence>
<comment type="subcellular location">
    <subcellularLocation>
        <location evidence="1">Cell membrane</location>
        <topology evidence="1">Multi-pass membrane protein</topology>
    </subcellularLocation>
</comment>
<dbReference type="PANTHER" id="PTHR30572:SF4">
    <property type="entry name" value="ABC TRANSPORTER PERMEASE YTRF"/>
    <property type="match status" value="1"/>
</dbReference>
<dbReference type="STRING" id="1450648.CLORY_07060"/>
<evidence type="ECO:0000256" key="2">
    <source>
        <dbReference type="ARBA" id="ARBA00022475"/>
    </source>
</evidence>
<dbReference type="OrthoDB" id="1694171at2"/>
<comment type="similarity">
    <text evidence="6">Belongs to the ABC-4 integral membrane protein family.</text>
</comment>
<sequence length="843" mass="94861">MLNVKNREVINRISKRILLNNRRRNIIVILAIMLTCVLFTSLLTIGDSIMEASQHEAMHQVGTSAHAGFKHIIQKQYNIAAKDTGIKKISYNIFISQAEDQKLKKRPTEIRYSEAQSAKWEFSYPTAGRMPRYYKDIATSTLVLDSLGLPYKLGEKIRLEFTVHKKKIKDTFTLCGYWKGDVLAGAQEVWVSKAYCNKVATVTANPLHQVEIGDCAGLIDTNIWFSNSWNIQGKINALMKRCNFKPSEVHYGANWAYTSEAVDAKSLLFIGIMGLLIVFSGYLIIYNIFYISVVKDIQFYGLLKTIGTTGKQLKIIVRNQAITLSIIGIPLGLVSGWFISKLLLPFLRQFTDGLIELKITFHPVIFIGALLFTLLTIYLSCIRPGRLASKVSPIEAINYTGQNKGIKTVKKKTGKINTFSMAVANLKRGKKQFIAVVLSLSLSLILLNSVYTLVNGFDMNKFVSGLILSDFSVSDASITGTDFNKNLEGVTAGVIKKVEGLKGLRDVGKVYAKECDQKASETGYRNAMKIVHHFKERYLNKNQKSCLEYVKTTKILDTYVYGVDKYTSKQLDIYEGKMDFNKLKSGKYVIVSGYAADEKYHYYDIGDTVTINYGRGNIKKYKVLAIGDIPDSISAHEFTNIGPNLILADNEYKKNYSSVQPLMINFDVKDKYLNKAKQEINDYCNHVAANLKLVSKSTYTAQYHQVEVMFIVVGGALSFILALIGILNFFNSTVTSILNRRREFAMLQAVGMTGKQLKSMVRCESFVYVAATFLITAIFGSGIAYIAVTSIISGAWYFTYKFTLLPIILCMPFLLLIAYYLPSLCYNDMCKESLVERLRNKEE</sequence>
<accession>A0A1V4IVS8</accession>
<feature type="domain" description="ABC3 transporter permease C-terminal" evidence="8">
    <location>
        <begin position="272"/>
        <end position="393"/>
    </location>
</feature>
<evidence type="ECO:0000259" key="8">
    <source>
        <dbReference type="Pfam" id="PF02687"/>
    </source>
</evidence>
<comment type="caution">
    <text evidence="9">The sequence shown here is derived from an EMBL/GenBank/DDBJ whole genome shotgun (WGS) entry which is preliminary data.</text>
</comment>
<organism evidence="9 10">
    <name type="scientific">Clostridium oryzae</name>
    <dbReference type="NCBI Taxonomy" id="1450648"/>
    <lineage>
        <taxon>Bacteria</taxon>
        <taxon>Bacillati</taxon>
        <taxon>Bacillota</taxon>
        <taxon>Clostridia</taxon>
        <taxon>Eubacteriales</taxon>
        <taxon>Clostridiaceae</taxon>
        <taxon>Clostridium</taxon>
    </lineage>
</organism>
<dbReference type="GO" id="GO:0022857">
    <property type="term" value="F:transmembrane transporter activity"/>
    <property type="evidence" value="ECO:0007669"/>
    <property type="project" value="TreeGrafter"/>
</dbReference>
<feature type="transmembrane region" description="Helical" evidence="7">
    <location>
        <begin position="765"/>
        <end position="798"/>
    </location>
</feature>
<dbReference type="InterPro" id="IPR003838">
    <property type="entry name" value="ABC3_permease_C"/>
</dbReference>
<evidence type="ECO:0000256" key="3">
    <source>
        <dbReference type="ARBA" id="ARBA00022692"/>
    </source>
</evidence>
<protein>
    <submittedName>
        <fullName evidence="9">FtsX-like permease family protein</fullName>
    </submittedName>
</protein>
<feature type="transmembrane region" description="Helical" evidence="7">
    <location>
        <begin position="433"/>
        <end position="454"/>
    </location>
</feature>
<keyword evidence="4 7" id="KW-1133">Transmembrane helix</keyword>
<reference evidence="9 10" key="1">
    <citation type="submission" date="2017-03" db="EMBL/GenBank/DDBJ databases">
        <title>Genome sequence of Clostridium oryzae DSM 28571.</title>
        <authorList>
            <person name="Poehlein A."/>
            <person name="Daniel R."/>
        </authorList>
    </citation>
    <scope>NUCLEOTIDE SEQUENCE [LARGE SCALE GENOMIC DNA]</scope>
    <source>
        <strain evidence="9 10">DSM 28571</strain>
    </source>
</reference>
<feature type="transmembrane region" description="Helical" evidence="7">
    <location>
        <begin position="359"/>
        <end position="381"/>
    </location>
</feature>
<feature type="transmembrane region" description="Helical" evidence="7">
    <location>
        <begin position="804"/>
        <end position="821"/>
    </location>
</feature>
<dbReference type="GO" id="GO:0005886">
    <property type="term" value="C:plasma membrane"/>
    <property type="evidence" value="ECO:0007669"/>
    <property type="project" value="UniProtKB-SubCell"/>
</dbReference>
<evidence type="ECO:0000313" key="10">
    <source>
        <dbReference type="Proteomes" id="UP000190080"/>
    </source>
</evidence>
<dbReference type="PANTHER" id="PTHR30572">
    <property type="entry name" value="MEMBRANE COMPONENT OF TRANSPORTER-RELATED"/>
    <property type="match status" value="1"/>
</dbReference>
<evidence type="ECO:0000256" key="6">
    <source>
        <dbReference type="ARBA" id="ARBA00038076"/>
    </source>
</evidence>
<dbReference type="EMBL" id="MZGV01000005">
    <property type="protein sequence ID" value="OPJ64158.1"/>
    <property type="molecule type" value="Genomic_DNA"/>
</dbReference>
<proteinExistence type="inferred from homology"/>
<dbReference type="AlphaFoldDB" id="A0A1V4IVS8"/>
<dbReference type="Pfam" id="PF02687">
    <property type="entry name" value="FtsX"/>
    <property type="match status" value="2"/>
</dbReference>
<dbReference type="InterPro" id="IPR050250">
    <property type="entry name" value="Macrolide_Exporter_MacB"/>
</dbReference>
<feature type="transmembrane region" description="Helical" evidence="7">
    <location>
        <begin position="267"/>
        <end position="289"/>
    </location>
</feature>
<dbReference type="Proteomes" id="UP000190080">
    <property type="component" value="Unassembled WGS sequence"/>
</dbReference>
<keyword evidence="10" id="KW-1185">Reference proteome</keyword>
<gene>
    <name evidence="9" type="ORF">CLORY_07060</name>
</gene>
<evidence type="ECO:0000256" key="1">
    <source>
        <dbReference type="ARBA" id="ARBA00004651"/>
    </source>
</evidence>
<feature type="transmembrane region" description="Helical" evidence="7">
    <location>
        <begin position="708"/>
        <end position="730"/>
    </location>
</feature>
<keyword evidence="5 7" id="KW-0472">Membrane</keyword>